<dbReference type="InterPro" id="IPR001296">
    <property type="entry name" value="Glyco_trans_1"/>
</dbReference>
<gene>
    <name evidence="2" type="ORF">EI77_02544</name>
</gene>
<dbReference type="EMBL" id="SOCA01000003">
    <property type="protein sequence ID" value="TDU71420.1"/>
    <property type="molecule type" value="Genomic_DNA"/>
</dbReference>
<proteinExistence type="predicted"/>
<keyword evidence="2" id="KW-0808">Transferase</keyword>
<name>A0A4R7RZL2_9BACT</name>
<protein>
    <submittedName>
        <fullName evidence="2">Glycosyl transferase family 1</fullName>
    </submittedName>
</protein>
<feature type="domain" description="Glycosyl transferase family 1" evidence="1">
    <location>
        <begin position="244"/>
        <end position="393"/>
    </location>
</feature>
<sequence length="419" mass="48076">MLNTLPEEVPDYLMKSWTVIHKNCREHYATPRILAGASLLDRMITDVWVPPGWQKWSPSSLRSRWHAELKQSAVTSFNERVLPRRLWERFFNGSWWQRIEAEDLRFQKMAAKAMQKQVKTSRSGICFSYSYSGLETLRVAKKAGWKTVLGQIDPGSLEWEIVREGSRKYANLESPGEQPSENYWRRWREETELADIIIANSEWSESLLRQQGIAKGKLRVLPLLYENETALSQPKVYPAKFTKERLLRVLFLGRLCLRKGVPQLLDAVKGLGDEPVELRLVGPVAMELPPWIKQEGWSRKIQVQPPVNGDGVNAAYDWADVFILPTLSDGFAITQLEALARRVPVIVSARCARVVRHRQNGWVLDEVTPEAIQNCLRHVLSDPKELGRWSSKAEVPEGCHMEKLQQKYLALTDELSKGL</sequence>
<dbReference type="Gene3D" id="3.40.50.2000">
    <property type="entry name" value="Glycogen Phosphorylase B"/>
    <property type="match status" value="2"/>
</dbReference>
<evidence type="ECO:0000313" key="2">
    <source>
        <dbReference type="EMBL" id="TDU71420.1"/>
    </source>
</evidence>
<dbReference type="AlphaFoldDB" id="A0A4R7RZL2"/>
<organism evidence="2 3">
    <name type="scientific">Prosthecobacter fusiformis</name>
    <dbReference type="NCBI Taxonomy" id="48464"/>
    <lineage>
        <taxon>Bacteria</taxon>
        <taxon>Pseudomonadati</taxon>
        <taxon>Verrucomicrobiota</taxon>
        <taxon>Verrucomicrobiia</taxon>
        <taxon>Verrucomicrobiales</taxon>
        <taxon>Verrucomicrobiaceae</taxon>
        <taxon>Prosthecobacter</taxon>
    </lineage>
</organism>
<evidence type="ECO:0000259" key="1">
    <source>
        <dbReference type="Pfam" id="PF00534"/>
    </source>
</evidence>
<dbReference type="OrthoDB" id="570545at2"/>
<dbReference type="Pfam" id="PF00534">
    <property type="entry name" value="Glycos_transf_1"/>
    <property type="match status" value="1"/>
</dbReference>
<dbReference type="RefSeq" id="WP_133795574.1">
    <property type="nucleotide sequence ID" value="NZ_SOCA01000003.1"/>
</dbReference>
<dbReference type="PANTHER" id="PTHR12526:SF623">
    <property type="entry name" value="WABG"/>
    <property type="match status" value="1"/>
</dbReference>
<dbReference type="GO" id="GO:0016757">
    <property type="term" value="F:glycosyltransferase activity"/>
    <property type="evidence" value="ECO:0007669"/>
    <property type="project" value="InterPro"/>
</dbReference>
<dbReference type="PANTHER" id="PTHR12526">
    <property type="entry name" value="GLYCOSYLTRANSFERASE"/>
    <property type="match status" value="1"/>
</dbReference>
<dbReference type="Proteomes" id="UP000295662">
    <property type="component" value="Unassembled WGS sequence"/>
</dbReference>
<reference evidence="2 3" key="1">
    <citation type="submission" date="2019-03" db="EMBL/GenBank/DDBJ databases">
        <title>Genomic Encyclopedia of Archaeal and Bacterial Type Strains, Phase II (KMG-II): from individual species to whole genera.</title>
        <authorList>
            <person name="Goeker M."/>
        </authorList>
    </citation>
    <scope>NUCLEOTIDE SEQUENCE [LARGE SCALE GENOMIC DNA]</scope>
    <source>
        <strain evidence="2 3">ATCC 25309</strain>
    </source>
</reference>
<dbReference type="CDD" id="cd03801">
    <property type="entry name" value="GT4_PimA-like"/>
    <property type="match status" value="1"/>
</dbReference>
<comment type="caution">
    <text evidence="2">The sequence shown here is derived from an EMBL/GenBank/DDBJ whole genome shotgun (WGS) entry which is preliminary data.</text>
</comment>
<keyword evidence="3" id="KW-1185">Reference proteome</keyword>
<dbReference type="SUPFAM" id="SSF53756">
    <property type="entry name" value="UDP-Glycosyltransferase/glycogen phosphorylase"/>
    <property type="match status" value="1"/>
</dbReference>
<accession>A0A4R7RZL2</accession>
<evidence type="ECO:0000313" key="3">
    <source>
        <dbReference type="Proteomes" id="UP000295662"/>
    </source>
</evidence>